<feature type="chain" id="PRO_5037317443" description="Lipoprotein" evidence="1">
    <location>
        <begin position="31"/>
        <end position="152"/>
    </location>
</feature>
<sequence length="152" mass="15955">MALDAWRNLVRNSGLAVPVAALGACATVPAANAPEGAAAAPKKTVIAMEYGRTAESVSQEVRRAVAGCWTRAGGVLGDYAVSKSSSNSSQHVIDSWDIAEKASGQTESQLEIIRIPDRPSGYIIRLVEFDQDPGLTSKLRAETAKLGRGSLC</sequence>
<evidence type="ECO:0000256" key="1">
    <source>
        <dbReference type="SAM" id="SignalP"/>
    </source>
</evidence>
<keyword evidence="3" id="KW-1185">Reference proteome</keyword>
<evidence type="ECO:0000313" key="2">
    <source>
        <dbReference type="EMBL" id="QRG05218.1"/>
    </source>
</evidence>
<dbReference type="KEGG" id="xdi:EZH22_19160"/>
<evidence type="ECO:0000313" key="3">
    <source>
        <dbReference type="Proteomes" id="UP000596427"/>
    </source>
</evidence>
<accession>A0A974PKH0</accession>
<dbReference type="RefSeq" id="WP_203192085.1">
    <property type="nucleotide sequence ID" value="NZ_CP063362.1"/>
</dbReference>
<keyword evidence="1" id="KW-0732">Signal</keyword>
<feature type="signal peptide" evidence="1">
    <location>
        <begin position="1"/>
        <end position="30"/>
    </location>
</feature>
<dbReference type="PROSITE" id="PS51257">
    <property type="entry name" value="PROKAR_LIPOPROTEIN"/>
    <property type="match status" value="1"/>
</dbReference>
<dbReference type="Proteomes" id="UP000596427">
    <property type="component" value="Chromosome"/>
</dbReference>
<evidence type="ECO:0008006" key="4">
    <source>
        <dbReference type="Google" id="ProtNLM"/>
    </source>
</evidence>
<dbReference type="EMBL" id="CP063362">
    <property type="protein sequence ID" value="QRG05218.1"/>
    <property type="molecule type" value="Genomic_DNA"/>
</dbReference>
<name>A0A974PKH0_9HYPH</name>
<protein>
    <recommendedName>
        <fullName evidence="4">Lipoprotein</fullName>
    </recommendedName>
</protein>
<proteinExistence type="predicted"/>
<gene>
    <name evidence="2" type="ORF">EZH22_19160</name>
</gene>
<dbReference type="AlphaFoldDB" id="A0A974PKH0"/>
<organism evidence="2 3">
    <name type="scientific">Xanthobacter dioxanivorans</name>
    <dbReference type="NCBI Taxonomy" id="2528964"/>
    <lineage>
        <taxon>Bacteria</taxon>
        <taxon>Pseudomonadati</taxon>
        <taxon>Pseudomonadota</taxon>
        <taxon>Alphaproteobacteria</taxon>
        <taxon>Hyphomicrobiales</taxon>
        <taxon>Xanthobacteraceae</taxon>
        <taxon>Xanthobacter</taxon>
    </lineage>
</organism>
<reference evidence="2 3" key="1">
    <citation type="submission" date="2020-10" db="EMBL/GenBank/DDBJ databases">
        <title>Degradation of 1,4-Dioxane by Xanthobacter sp. YN2, via a Novel Group-2 Soluble Di-Iron Monooxygenase.</title>
        <authorList>
            <person name="Ma F."/>
            <person name="Wang Y."/>
            <person name="Yang J."/>
            <person name="Guo H."/>
            <person name="Su D."/>
            <person name="Yu L."/>
        </authorList>
    </citation>
    <scope>NUCLEOTIDE SEQUENCE [LARGE SCALE GENOMIC DNA]</scope>
    <source>
        <strain evidence="2 3">YN2</strain>
    </source>
</reference>